<reference evidence="2" key="2">
    <citation type="submission" date="2015-01" db="EMBL/GenBank/DDBJ databases">
        <title>Evolutionary Origins and Diversification of the Mycorrhizal Mutualists.</title>
        <authorList>
            <consortium name="DOE Joint Genome Institute"/>
            <consortium name="Mycorrhizal Genomics Consortium"/>
            <person name="Kohler A."/>
            <person name="Kuo A."/>
            <person name="Nagy L.G."/>
            <person name="Floudas D."/>
            <person name="Copeland A."/>
            <person name="Barry K.W."/>
            <person name="Cichocki N."/>
            <person name="Veneault-Fourrey C."/>
            <person name="LaButti K."/>
            <person name="Lindquist E.A."/>
            <person name="Lipzen A."/>
            <person name="Lundell T."/>
            <person name="Morin E."/>
            <person name="Murat C."/>
            <person name="Riley R."/>
            <person name="Ohm R."/>
            <person name="Sun H."/>
            <person name="Tunlid A."/>
            <person name="Henrissat B."/>
            <person name="Grigoriev I.V."/>
            <person name="Hibbett D.S."/>
            <person name="Martin F."/>
        </authorList>
    </citation>
    <scope>NUCLEOTIDE SEQUENCE [LARGE SCALE GENOMIC DNA]</scope>
    <source>
        <strain evidence="2">LaAM-08-1</strain>
    </source>
</reference>
<organism evidence="1 2">
    <name type="scientific">Laccaria amethystina LaAM-08-1</name>
    <dbReference type="NCBI Taxonomy" id="1095629"/>
    <lineage>
        <taxon>Eukaryota</taxon>
        <taxon>Fungi</taxon>
        <taxon>Dikarya</taxon>
        <taxon>Basidiomycota</taxon>
        <taxon>Agaricomycotina</taxon>
        <taxon>Agaricomycetes</taxon>
        <taxon>Agaricomycetidae</taxon>
        <taxon>Agaricales</taxon>
        <taxon>Agaricineae</taxon>
        <taxon>Hydnangiaceae</taxon>
        <taxon>Laccaria</taxon>
    </lineage>
</organism>
<dbReference type="OrthoDB" id="3091431at2759"/>
<feature type="non-terminal residue" evidence="1">
    <location>
        <position position="1"/>
    </location>
</feature>
<sequence>LMFLLFISLIINVFGMHISFIILQVSTIMEVPLPGSQIGPCLKCKWRKCVGQMGSWSMLRCEFYHQFMTKHC</sequence>
<evidence type="ECO:0000313" key="2">
    <source>
        <dbReference type="Proteomes" id="UP000054477"/>
    </source>
</evidence>
<accession>A0A0C9Y3Y7</accession>
<dbReference type="Proteomes" id="UP000054477">
    <property type="component" value="Unassembled WGS sequence"/>
</dbReference>
<dbReference type="AlphaFoldDB" id="A0A0C9Y3Y7"/>
<reference evidence="1 2" key="1">
    <citation type="submission" date="2014-04" db="EMBL/GenBank/DDBJ databases">
        <authorList>
            <consortium name="DOE Joint Genome Institute"/>
            <person name="Kuo A."/>
            <person name="Kohler A."/>
            <person name="Nagy L.G."/>
            <person name="Floudas D."/>
            <person name="Copeland A."/>
            <person name="Barry K.W."/>
            <person name="Cichocki N."/>
            <person name="Veneault-Fourrey C."/>
            <person name="LaButti K."/>
            <person name="Lindquist E.A."/>
            <person name="Lipzen A."/>
            <person name="Lundell T."/>
            <person name="Morin E."/>
            <person name="Murat C."/>
            <person name="Sun H."/>
            <person name="Tunlid A."/>
            <person name="Henrissat B."/>
            <person name="Grigoriev I.V."/>
            <person name="Hibbett D.S."/>
            <person name="Martin F."/>
            <person name="Nordberg H.P."/>
            <person name="Cantor M.N."/>
            <person name="Hua S.X."/>
        </authorList>
    </citation>
    <scope>NUCLEOTIDE SEQUENCE [LARGE SCALE GENOMIC DNA]</scope>
    <source>
        <strain evidence="1 2">LaAM-08-1</strain>
    </source>
</reference>
<evidence type="ECO:0000313" key="1">
    <source>
        <dbReference type="EMBL" id="KIK04797.1"/>
    </source>
</evidence>
<name>A0A0C9Y3Y7_9AGAR</name>
<protein>
    <submittedName>
        <fullName evidence="1">Uncharacterized protein</fullName>
    </submittedName>
</protein>
<proteinExistence type="predicted"/>
<dbReference type="EMBL" id="KN838566">
    <property type="protein sequence ID" value="KIK04797.1"/>
    <property type="molecule type" value="Genomic_DNA"/>
</dbReference>
<keyword evidence="2" id="KW-1185">Reference proteome</keyword>
<gene>
    <name evidence="1" type="ORF">K443DRAFT_92437</name>
</gene>
<dbReference type="HOGENOM" id="CLU_2722612_0_0_1"/>